<evidence type="ECO:0000256" key="1">
    <source>
        <dbReference type="SAM" id="SignalP"/>
    </source>
</evidence>
<dbReference type="InterPro" id="IPR001119">
    <property type="entry name" value="SLH_dom"/>
</dbReference>
<dbReference type="SUPFAM" id="SSF49464">
    <property type="entry name" value="Carboxypeptidase regulatory domain-like"/>
    <property type="match status" value="1"/>
</dbReference>
<evidence type="ECO:0000259" key="2">
    <source>
        <dbReference type="PROSITE" id="PS51272"/>
    </source>
</evidence>
<sequence>MLNKKSKGFLSKILILTLLLSNFSQTILNFNQASATYTPSVNNSLSSTWLSFTWTSELSTYTGSFVNSWSLNFDFAFSWGTFTWANITVDYFNFLSWSWTSFANIASSVMGMSLSWGWDVYFSWFINNPDYISSPSSLSWLTLNLSNFSDWDYNLIVDATGSISDNINYQFTVDKTSPVITNTNNYAPTSNSINLNSVSINDSTFSGATLDYYQSWTYINTVNVSWSLSWSMFIANPIFVGWLSPLTSYTYDLIAYDKAGNNSTSTWSFTTSIVSSPWTIVTPLKFNYDNNGQVGSGGTITAGLLNTMMMNLTNINGIGVAIPKWFGFSSPAFTSFSGGTFAGASCVWWVVVDTTSSPYENIFKCAFPSAKTFASGALMEFNITGLTNPTTPGKYQLFAKMVETFTPTAWAIEPPGTMFWWETFIRDLYDFTAPTIVWVYPQWPYKVAVEFSEPVFLSYDAPLQAFFTGATALPSYGIWNNPNSEKVLYISTDTQTGTLYSLTLSGAKDFNNNYQTWSISFTWMTELSPRIDYLMPNNLVQWKTNYIIDIYWKNNIFSSSTWTMNFNFWVGITIVANSITKIDDNHISLKVDIDSGATIWPRMLDFTSSGPSYKLFEGWFVDKDWGNFATIDLFAKLMPKSNIASETTNYNFELPTNKLLSSNDKIEIKFPTWFDVTDALFDSGSTINYLSGVIWWTPKFILSKDIPNNKVTLTINDWYILNTQDYIMANIAWITNPSFSGSNFVADVTTKTQYDSTLESLKSFPIFIKDAPSGAWAKTITFNFVDTAWNPITGAWIENAVINLNGPLWYKEILVNNLWTASFVWYLNDYYNIYVDKFVKLKSGYEYTPSNYIYEWNFINVYLDWNKTINLVLKNVASADFMSISWNITWLSWEDVTLWVSTQNGYFEKNLWILGTNNEAYTIKLPKNSGYTTIWVRQNMPKDFMSTTLNTYTQTWQPPRPQNIDVLTANISWIDFIVTKPSIDFTVNVTDGEWNAIPKAHIYVYSPAWSMMGLYGDTDMTWSKTFKVLPWIYVYWAFVDWLPAPAEKTITISWTSSGTLLINLPSLTIEWKVQKSNWDPISNTSVYAYESNKMLWRNAMTDSNGNYKIFADNWSWKIGWYIPSYGPLTEQSITVNWVSLTNQNFTIDITSLHTVEWSVKLTDASGTWVVGVNIFAEPTDGDYSKWWFAFTDADGNYSLLLKPWSYILKAFSPEYWEIWKVTLANLAGNIVWKNFFIAPPKTLTLNFIWDWVPVDLTNFEWIADIFDKQNNIWFSKSFKWQSSYVFRKVPTGTYSLKISVIWMWPVYNSWSFDVSADKNVDITLSSARTLLTLSWTIKDISGSAPLSEAFVELRNTTNKQVMWAKTNSNWVFEFRIPTSSNYELIAKKPGYNSSPVYTWALNSNTNIWSIYLTWVTSTISINGTLQNLGSNISNEKAFINLQWVDSQWINTSKWYGKEVTLSGWLFTLDGVPASFGSWELIIAADWYELKRLTSSNYSTSNISLWNISLTKFARDFKPQTTPMTPSQGWIVSDSISQVKLTLWASILWDWTNPGSIITKETTNIPSVPGSESIWWTAKDIKALDSNSNPITNLNWNMTIELTYSGSEIYNTKNDVTLEEVQNLQVAYYDSTSSSWVTVPTTITSSSETIFDDYLWSTLLWDIPWYDNITFTLKATVDHFTLFTSLVSSVVRNSSSNSWWSWWSGWSWWWGSSGWSGRWYSVVSWIKATYSNVSKYLWNIEQAIVLKSGKAINSVLTISRNWTKVSLSDLLTKAWWAVSNVSKNLVSFAVGDVISTSKAGSIELALNGYSKLNLSPGSSIKISEVWNNYLTYENISGKTKFEFSSKNTWNFKYKVKWKTWYATIRWTTLEVTSDETKDTYRLIEWKIDVYNSILKKTIKMIAGDTYIVYANGKETLPASNIVVKKITNPCGTYIDVEKTDFICSLITNLKSEWILTPNKNFNPNRNISRAELLWIILKAAKIPAIYYPDYTFSDIKSTDWWAGAVSTAKKLDYANKNNKNYNPLRSISRAEALQIIMKIKWVKLSYDSKYKYSDIKSTDWWAPAVSTAKKLWYISAKNVNFKPNSPISRSEAVIIIYNVFFK</sequence>
<organism evidence="3">
    <name type="scientific">uncultured bacterium</name>
    <name type="common">gcode 4</name>
    <dbReference type="NCBI Taxonomy" id="1234023"/>
    <lineage>
        <taxon>Bacteria</taxon>
        <taxon>environmental samples</taxon>
    </lineage>
</organism>
<gene>
    <name evidence="3" type="ORF">ACD_49C00055G0005</name>
</gene>
<dbReference type="EMBL" id="AMFJ01021641">
    <property type="protein sequence ID" value="EKD66268.1"/>
    <property type="molecule type" value="Genomic_DNA"/>
</dbReference>
<protein>
    <submittedName>
        <fullName evidence="3">Polygalacturonase</fullName>
    </submittedName>
</protein>
<accession>K2BBW0</accession>
<dbReference type="InterPro" id="IPR008969">
    <property type="entry name" value="CarboxyPept-like_regulatory"/>
</dbReference>
<dbReference type="Pfam" id="PF00395">
    <property type="entry name" value="SLH"/>
    <property type="match status" value="3"/>
</dbReference>
<reference evidence="3" key="1">
    <citation type="journal article" date="2012" name="Science">
        <title>Fermentation, hydrogen, and sulfur metabolism in multiple uncultivated bacterial phyla.</title>
        <authorList>
            <person name="Wrighton K.C."/>
            <person name="Thomas B.C."/>
            <person name="Sharon I."/>
            <person name="Miller C.S."/>
            <person name="Castelle C.J."/>
            <person name="VerBerkmoes N.C."/>
            <person name="Wilkins M.J."/>
            <person name="Hettich R.L."/>
            <person name="Lipton M.S."/>
            <person name="Williams K.H."/>
            <person name="Long P.E."/>
            <person name="Banfield J.F."/>
        </authorList>
    </citation>
    <scope>NUCLEOTIDE SEQUENCE [LARGE SCALE GENOMIC DNA]</scope>
</reference>
<dbReference type="PROSITE" id="PS51272">
    <property type="entry name" value="SLH"/>
    <property type="match status" value="1"/>
</dbReference>
<feature type="signal peptide" evidence="1">
    <location>
        <begin position="1"/>
        <end position="26"/>
    </location>
</feature>
<feature type="domain" description="SLH" evidence="2">
    <location>
        <begin position="2047"/>
        <end position="2101"/>
    </location>
</feature>
<evidence type="ECO:0000313" key="3">
    <source>
        <dbReference type="EMBL" id="EKD66268.1"/>
    </source>
</evidence>
<name>K2BBW0_9BACT</name>
<keyword evidence="1" id="KW-0732">Signal</keyword>
<feature type="chain" id="PRO_5017468926" evidence="1">
    <location>
        <begin position="27"/>
        <end position="2101"/>
    </location>
</feature>
<proteinExistence type="predicted"/>
<comment type="caution">
    <text evidence="3">The sequence shown here is derived from an EMBL/GenBank/DDBJ whole genome shotgun (WGS) entry which is preliminary data.</text>
</comment>